<dbReference type="STRING" id="675864.SAMN04489747_3948"/>
<sequence length="269" mass="26814">MSHRRAVARRLLGGVAVALLLAAAVASALPGASRSTATPPEPTSATAGPSPSAGGAPSDGSSAGSTPSGSADEEDRRTTDVPPVPLPTSGPWLTEPGSLLVAVPERDGSFTVVERVLLPEPATGLELAPPDLAGAGSSFEGTTPEASDLQVSAGGQPVRAVSTVDGPVPLTWDVPTDRVELRYRLTGATVMSTPSVPGRALGAVAPLAGPEASEPVVLVVTGPSVLNLSCPLLPDPTCSATGDGFLTLSEPLPPEQSLVLVQLDLPTPG</sequence>
<organism evidence="3 4">
    <name type="scientific">Auraticoccus monumenti</name>
    <dbReference type="NCBI Taxonomy" id="675864"/>
    <lineage>
        <taxon>Bacteria</taxon>
        <taxon>Bacillati</taxon>
        <taxon>Actinomycetota</taxon>
        <taxon>Actinomycetes</taxon>
        <taxon>Propionibacteriales</taxon>
        <taxon>Propionibacteriaceae</taxon>
        <taxon>Auraticoccus</taxon>
    </lineage>
</organism>
<reference evidence="3 4" key="1">
    <citation type="submission" date="2016-10" db="EMBL/GenBank/DDBJ databases">
        <authorList>
            <person name="de Groot N.N."/>
        </authorList>
    </citation>
    <scope>NUCLEOTIDE SEQUENCE [LARGE SCALE GENOMIC DNA]</scope>
    <source>
        <strain evidence="3 4">MON 2.2</strain>
    </source>
</reference>
<feature type="signal peptide" evidence="2">
    <location>
        <begin position="1"/>
        <end position="28"/>
    </location>
</feature>
<dbReference type="OrthoDB" id="3824822at2"/>
<name>A0A1G7EHR2_9ACTN</name>
<dbReference type="Proteomes" id="UP000198546">
    <property type="component" value="Chromosome i"/>
</dbReference>
<evidence type="ECO:0000256" key="2">
    <source>
        <dbReference type="SAM" id="SignalP"/>
    </source>
</evidence>
<gene>
    <name evidence="3" type="ORF">SAMN04489747_3948</name>
</gene>
<dbReference type="EMBL" id="LT629688">
    <property type="protein sequence ID" value="SDE63178.1"/>
    <property type="molecule type" value="Genomic_DNA"/>
</dbReference>
<feature type="chain" id="PRO_5039581553" evidence="2">
    <location>
        <begin position="29"/>
        <end position="269"/>
    </location>
</feature>
<evidence type="ECO:0000313" key="3">
    <source>
        <dbReference type="EMBL" id="SDE63178.1"/>
    </source>
</evidence>
<feature type="region of interest" description="Disordered" evidence="1">
    <location>
        <begin position="29"/>
        <end position="95"/>
    </location>
</feature>
<keyword evidence="4" id="KW-1185">Reference proteome</keyword>
<dbReference type="RefSeq" id="WP_090595862.1">
    <property type="nucleotide sequence ID" value="NZ_LT629688.1"/>
</dbReference>
<dbReference type="AlphaFoldDB" id="A0A1G7EHR2"/>
<evidence type="ECO:0000256" key="1">
    <source>
        <dbReference type="SAM" id="MobiDB-lite"/>
    </source>
</evidence>
<accession>A0A1G7EHR2</accession>
<feature type="compositionally biased region" description="Low complexity" evidence="1">
    <location>
        <begin position="29"/>
        <end position="70"/>
    </location>
</feature>
<protein>
    <submittedName>
        <fullName evidence="3">Uncharacterized protein</fullName>
    </submittedName>
</protein>
<proteinExistence type="predicted"/>
<evidence type="ECO:0000313" key="4">
    <source>
        <dbReference type="Proteomes" id="UP000198546"/>
    </source>
</evidence>
<keyword evidence="2" id="KW-0732">Signal</keyword>